<keyword evidence="4 8" id="KW-0732">Signal</keyword>
<sequence>MKLVFTLSSGAFALATTTGTLEGGSPNFYTIPISNFAPGNNLSSDTIATSLQDTSGESNYHRLSVADLPSSNTSSDVIHSTLSKTSIVPSGIKTYVAGLRATAEGNNFCSASLITPTHLLVGTYCVSGNIRWASVGSHYVNGTQDGEQIKVVAMLNHPKSSNANFTDDFAVLVLEKPSAFKPVALAASDDSDVKDGEWAAKMGWDDTGGEGTMAYELTREDVQLMGNANCLKETNVDKTMLCSRGAPNVTSCTGDYSGPVVVERPSGDVLVGLVSWGDDCGKSGYPSIYSRVSSARAWIESVTSGVCFH</sequence>
<evidence type="ECO:0000313" key="10">
    <source>
        <dbReference type="EMBL" id="KAG2854172.1"/>
    </source>
</evidence>
<evidence type="ECO:0000313" key="12">
    <source>
        <dbReference type="EMBL" id="KAG2920866.1"/>
    </source>
</evidence>
<evidence type="ECO:0000256" key="8">
    <source>
        <dbReference type="SAM" id="SignalP"/>
    </source>
</evidence>
<dbReference type="OrthoDB" id="546450at2759"/>
<dbReference type="CDD" id="cd00190">
    <property type="entry name" value="Tryp_SPc"/>
    <property type="match status" value="1"/>
</dbReference>
<evidence type="ECO:0000256" key="4">
    <source>
        <dbReference type="ARBA" id="ARBA00022729"/>
    </source>
</evidence>
<dbReference type="EMBL" id="RCML01000648">
    <property type="protein sequence ID" value="KAG2971858.1"/>
    <property type="molecule type" value="Genomic_DNA"/>
</dbReference>
<dbReference type="GO" id="GO:0006508">
    <property type="term" value="P:proteolysis"/>
    <property type="evidence" value="ECO:0007669"/>
    <property type="project" value="InterPro"/>
</dbReference>
<evidence type="ECO:0000256" key="5">
    <source>
        <dbReference type="ARBA" id="ARBA00023026"/>
    </source>
</evidence>
<dbReference type="Proteomes" id="UP000760860">
    <property type="component" value="Unassembled WGS sequence"/>
</dbReference>
<organism evidence="15 16">
    <name type="scientific">Phytophthora cactorum</name>
    <dbReference type="NCBI Taxonomy" id="29920"/>
    <lineage>
        <taxon>Eukaryota</taxon>
        <taxon>Sar</taxon>
        <taxon>Stramenopiles</taxon>
        <taxon>Oomycota</taxon>
        <taxon>Peronosporomycetes</taxon>
        <taxon>Peronosporales</taxon>
        <taxon>Peronosporaceae</taxon>
        <taxon>Phytophthora</taxon>
    </lineage>
</organism>
<dbReference type="FunFam" id="2.40.10.10:FF:000156">
    <property type="entry name" value="MIP06385p"/>
    <property type="match status" value="1"/>
</dbReference>
<dbReference type="Proteomes" id="UP000735874">
    <property type="component" value="Unassembled WGS sequence"/>
</dbReference>
<dbReference type="Gene3D" id="2.40.10.10">
    <property type="entry name" value="Trypsin-like serine proteases"/>
    <property type="match status" value="1"/>
</dbReference>
<dbReference type="PROSITE" id="PS50240">
    <property type="entry name" value="TRYPSIN_DOM"/>
    <property type="match status" value="1"/>
</dbReference>
<feature type="chain" id="PRO_5040067757" description="Peptidase S1 domain-containing protein" evidence="8">
    <location>
        <begin position="16"/>
        <end position="309"/>
    </location>
</feature>
<protein>
    <recommendedName>
        <fullName evidence="9">Peptidase S1 domain-containing protein</fullName>
    </recommendedName>
</protein>
<dbReference type="EMBL" id="RCMK01000580">
    <property type="protein sequence ID" value="KAG2920866.1"/>
    <property type="molecule type" value="Genomic_DNA"/>
</dbReference>
<dbReference type="Pfam" id="PF00089">
    <property type="entry name" value="Trypsin"/>
    <property type="match status" value="1"/>
</dbReference>
<dbReference type="InterPro" id="IPR050430">
    <property type="entry name" value="Peptidase_S1"/>
</dbReference>
<dbReference type="Proteomes" id="UP000251314">
    <property type="component" value="Unassembled WGS sequence"/>
</dbReference>
<dbReference type="GO" id="GO:0004252">
    <property type="term" value="F:serine-type endopeptidase activity"/>
    <property type="evidence" value="ECO:0007669"/>
    <property type="project" value="InterPro"/>
</dbReference>
<proteinExistence type="inferred from homology"/>
<evidence type="ECO:0000256" key="1">
    <source>
        <dbReference type="ARBA" id="ARBA00004613"/>
    </source>
</evidence>
<dbReference type="PANTHER" id="PTHR24276:SF98">
    <property type="entry name" value="FI18310P1-RELATED"/>
    <property type="match status" value="1"/>
</dbReference>
<dbReference type="SMART" id="SM00020">
    <property type="entry name" value="Tryp_SPc"/>
    <property type="match status" value="1"/>
</dbReference>
<dbReference type="InterPro" id="IPR001254">
    <property type="entry name" value="Trypsin_dom"/>
</dbReference>
<dbReference type="InterPro" id="IPR043504">
    <property type="entry name" value="Peptidase_S1_PA_chymotrypsin"/>
</dbReference>
<evidence type="ECO:0000313" key="13">
    <source>
        <dbReference type="EMBL" id="KAG2971858.1"/>
    </source>
</evidence>
<keyword evidence="16" id="KW-1185">Reference proteome</keyword>
<keyword evidence="6" id="KW-1015">Disulfide bond</keyword>
<comment type="caution">
    <text evidence="15">The sequence shown here is derived from an EMBL/GenBank/DDBJ whole genome shotgun (WGS) entry which is preliminary data.</text>
</comment>
<keyword evidence="3" id="KW-0964">Secreted</keyword>
<name>A0A329RQ40_9STRA</name>
<feature type="signal peptide" evidence="8">
    <location>
        <begin position="1"/>
        <end position="15"/>
    </location>
</feature>
<evidence type="ECO:0000256" key="2">
    <source>
        <dbReference type="ARBA" id="ARBA00007664"/>
    </source>
</evidence>
<evidence type="ECO:0000313" key="15">
    <source>
        <dbReference type="EMBL" id="RAW26541.1"/>
    </source>
</evidence>
<dbReference type="GO" id="GO:0005576">
    <property type="term" value="C:extracellular region"/>
    <property type="evidence" value="ECO:0007669"/>
    <property type="project" value="UniProtKB-SubCell"/>
</dbReference>
<accession>A0A329RQ40</accession>
<evidence type="ECO:0000256" key="7">
    <source>
        <dbReference type="ARBA" id="ARBA00023180"/>
    </source>
</evidence>
<dbReference type="VEuPathDB" id="FungiDB:PC110_g17057"/>
<reference evidence="15 16" key="1">
    <citation type="submission" date="2018-01" db="EMBL/GenBank/DDBJ databases">
        <title>Draft genome of the strawberry crown rot pathogen Phytophthora cactorum.</title>
        <authorList>
            <person name="Armitage A.D."/>
            <person name="Lysoe E."/>
            <person name="Nellist C.F."/>
            <person name="Harrison R.J."/>
            <person name="Brurberg M.B."/>
        </authorList>
    </citation>
    <scope>NUCLEOTIDE SEQUENCE [LARGE SCALE GENOMIC DNA]</scope>
    <source>
        <strain evidence="15 16">10300</strain>
    </source>
</reference>
<comment type="subcellular location">
    <subcellularLocation>
        <location evidence="1">Secreted</location>
    </subcellularLocation>
</comment>
<dbReference type="SUPFAM" id="SSF50494">
    <property type="entry name" value="Trypsin-like serine proteases"/>
    <property type="match status" value="1"/>
</dbReference>
<dbReference type="AlphaFoldDB" id="A0A329RQ40"/>
<dbReference type="InterPro" id="IPR009003">
    <property type="entry name" value="Peptidase_S1_PA"/>
</dbReference>
<reference evidence="10" key="2">
    <citation type="submission" date="2018-10" db="EMBL/GenBank/DDBJ databases">
        <title>Effector identification in a new, highly contiguous assembly of the strawberry crown rot pathogen Phytophthora cactorum.</title>
        <authorList>
            <person name="Armitage A.D."/>
            <person name="Nellist C.F."/>
            <person name="Bates H."/>
            <person name="Vickerstaff R.J."/>
            <person name="Harrison R.J."/>
        </authorList>
    </citation>
    <scope>NUCLEOTIDE SEQUENCE</scope>
    <source>
        <strain evidence="10">15-7</strain>
        <strain evidence="11">4032</strain>
        <strain evidence="12">4040</strain>
        <strain evidence="13">P415</strain>
        <strain evidence="14">P421</strain>
    </source>
</reference>
<dbReference type="STRING" id="29920.A0A329RQ40"/>
<keyword evidence="7" id="KW-0325">Glycoprotein</keyword>
<dbReference type="Proteomes" id="UP000697107">
    <property type="component" value="Unassembled WGS sequence"/>
</dbReference>
<feature type="domain" description="Peptidase S1" evidence="9">
    <location>
        <begin position="77"/>
        <end position="304"/>
    </location>
</feature>
<dbReference type="EMBL" id="RCMG01000442">
    <property type="protein sequence ID" value="KAG2854172.1"/>
    <property type="molecule type" value="Genomic_DNA"/>
</dbReference>
<evidence type="ECO:0000313" key="11">
    <source>
        <dbReference type="EMBL" id="KAG2907914.1"/>
    </source>
</evidence>
<dbReference type="Proteomes" id="UP000736787">
    <property type="component" value="Unassembled WGS sequence"/>
</dbReference>
<dbReference type="EMBL" id="RCMV01000417">
    <property type="protein sequence ID" value="KAG3217509.1"/>
    <property type="molecule type" value="Genomic_DNA"/>
</dbReference>
<evidence type="ECO:0000259" key="9">
    <source>
        <dbReference type="PROSITE" id="PS50240"/>
    </source>
</evidence>
<comment type="similarity">
    <text evidence="2">Belongs to the peptidase S1 family.</text>
</comment>
<dbReference type="EMBL" id="MJFZ01000639">
    <property type="protein sequence ID" value="RAW26541.1"/>
    <property type="molecule type" value="Genomic_DNA"/>
</dbReference>
<evidence type="ECO:0000256" key="6">
    <source>
        <dbReference type="ARBA" id="ARBA00023157"/>
    </source>
</evidence>
<keyword evidence="5" id="KW-0843">Virulence</keyword>
<dbReference type="EMBL" id="RCMI01000497">
    <property type="protein sequence ID" value="KAG2907914.1"/>
    <property type="molecule type" value="Genomic_DNA"/>
</dbReference>
<gene>
    <name evidence="15" type="ORF">PC110_g17057</name>
    <name evidence="10" type="ORF">PC113_g13537</name>
    <name evidence="11" type="ORF">PC115_g13718</name>
    <name evidence="12" type="ORF">PC117_g16402</name>
    <name evidence="13" type="ORF">PC118_g16040</name>
    <name evidence="14" type="ORF">PC129_g11662</name>
</gene>
<evidence type="ECO:0000313" key="16">
    <source>
        <dbReference type="Proteomes" id="UP000251314"/>
    </source>
</evidence>
<dbReference type="Proteomes" id="UP000774804">
    <property type="component" value="Unassembled WGS sequence"/>
</dbReference>
<evidence type="ECO:0000313" key="14">
    <source>
        <dbReference type="EMBL" id="KAG3217509.1"/>
    </source>
</evidence>
<evidence type="ECO:0000256" key="3">
    <source>
        <dbReference type="ARBA" id="ARBA00022525"/>
    </source>
</evidence>
<dbReference type="PANTHER" id="PTHR24276">
    <property type="entry name" value="POLYSERASE-RELATED"/>
    <property type="match status" value="1"/>
</dbReference>